<dbReference type="InterPro" id="IPR002197">
    <property type="entry name" value="HTH_Fis"/>
</dbReference>
<feature type="domain" description="Sigma-54 factor interaction" evidence="5">
    <location>
        <begin position="356"/>
        <end position="581"/>
    </location>
</feature>
<dbReference type="GO" id="GO:0005524">
    <property type="term" value="F:ATP binding"/>
    <property type="evidence" value="ECO:0007669"/>
    <property type="project" value="UniProtKB-KW"/>
</dbReference>
<dbReference type="InterPro" id="IPR009057">
    <property type="entry name" value="Homeodomain-like_sf"/>
</dbReference>
<keyword evidence="3" id="KW-0805">Transcription regulation</keyword>
<sequence length="648" mass="73182">MRLYIRRNNTMIRQNRNREKLAKYYNIFMETGEINPNVHPWVAESWRKSKEYAVKAEKFNDLTEISKEDLLALQNKHKAAMDYMQEFTTGIKDFLQEYDLCLLLLDSDCTVIRNYASPYNRLLSRKIEGANLKLENIGTFSANIAAKYKSLFWMFGPEIWLKAYHDCDTGAAPVFVCGKVAYIITVLIKDYDKLPQDAVISLLMSIKTAMEIHLKQKMSLQAQEAILDATPFAVYHILKNGDVAYANRLGASRLAGIGALDEQSKTMNLNDVVLNYKHTPIYKGFQGISCINQEATWTTQVKTYEDITTVVPIKENKNDGNEEIGSVVAVTMPIEDLRMLVAHAAGYTAKYSLDSIVGISSACNLMKERAMRAAKKDAHILLQGEPGTGKQRLAHGIHMASARVNGPLISINCGNVTPELLEQELFGARIGREISHPGKLELASGGTLLMDEIEKLPPQIAEKLAEFLHNKKIRRIGEEVERAINVRIIASSDGNLRRLCEKNLFDEKLFEIISRSIIHLPPLRSRREDIPLLTESIIAELTAQHKIGLKKLTEDAMDMLKQYDWPGNIKQLQSVIENAVFSVKSDIITADNINLMGNVRPDSKWKEDKDIFMRAWQSAGGNISRLANLLGVSRVTLYRYIKKYGIEK</sequence>
<gene>
    <name evidence="6" type="ORF">EDC37_11268</name>
</gene>
<evidence type="ECO:0000259" key="5">
    <source>
        <dbReference type="PROSITE" id="PS50045"/>
    </source>
</evidence>
<evidence type="ECO:0000256" key="1">
    <source>
        <dbReference type="ARBA" id="ARBA00022741"/>
    </source>
</evidence>
<dbReference type="Gene3D" id="3.30.450.40">
    <property type="match status" value="1"/>
</dbReference>
<dbReference type="EMBL" id="SMAA01000012">
    <property type="protein sequence ID" value="TCS78027.1"/>
    <property type="molecule type" value="Genomic_DNA"/>
</dbReference>
<dbReference type="GO" id="GO:0006355">
    <property type="term" value="P:regulation of DNA-templated transcription"/>
    <property type="evidence" value="ECO:0007669"/>
    <property type="project" value="InterPro"/>
</dbReference>
<dbReference type="InterPro" id="IPR003593">
    <property type="entry name" value="AAA+_ATPase"/>
</dbReference>
<reference evidence="6 7" key="1">
    <citation type="submission" date="2019-03" db="EMBL/GenBank/DDBJ databases">
        <title>Genomic Encyclopedia of Type Strains, Phase IV (KMG-IV): sequencing the most valuable type-strain genomes for metagenomic binning, comparative biology and taxonomic classification.</title>
        <authorList>
            <person name="Goeker M."/>
        </authorList>
    </citation>
    <scope>NUCLEOTIDE SEQUENCE [LARGE SCALE GENOMIC DNA]</scope>
    <source>
        <strain evidence="6 7">DSM 20467</strain>
    </source>
</reference>
<keyword evidence="7" id="KW-1185">Reference proteome</keyword>
<dbReference type="PROSITE" id="PS00676">
    <property type="entry name" value="SIGMA54_INTERACT_2"/>
    <property type="match status" value="1"/>
</dbReference>
<dbReference type="InterPro" id="IPR029016">
    <property type="entry name" value="GAF-like_dom_sf"/>
</dbReference>
<dbReference type="GO" id="GO:0043565">
    <property type="term" value="F:sequence-specific DNA binding"/>
    <property type="evidence" value="ECO:0007669"/>
    <property type="project" value="InterPro"/>
</dbReference>
<dbReference type="InterPro" id="IPR027417">
    <property type="entry name" value="P-loop_NTPase"/>
</dbReference>
<dbReference type="Pfam" id="PF25601">
    <property type="entry name" value="AAA_lid_14"/>
    <property type="match status" value="1"/>
</dbReference>
<dbReference type="PRINTS" id="PR01590">
    <property type="entry name" value="HTHFIS"/>
</dbReference>
<dbReference type="InterPro" id="IPR058031">
    <property type="entry name" value="AAA_lid_NorR"/>
</dbReference>
<dbReference type="Gene3D" id="3.40.50.300">
    <property type="entry name" value="P-loop containing nucleotide triphosphate hydrolases"/>
    <property type="match status" value="1"/>
</dbReference>
<keyword evidence="4" id="KW-0804">Transcription</keyword>
<dbReference type="Gene3D" id="1.10.10.60">
    <property type="entry name" value="Homeodomain-like"/>
    <property type="match status" value="1"/>
</dbReference>
<dbReference type="PANTHER" id="PTHR32071">
    <property type="entry name" value="TRANSCRIPTIONAL REGULATORY PROTEIN"/>
    <property type="match status" value="1"/>
</dbReference>
<accession>A0A4R3K5N0</accession>
<dbReference type="InterPro" id="IPR025943">
    <property type="entry name" value="Sigma_54_int_dom_ATP-bd_2"/>
</dbReference>
<proteinExistence type="predicted"/>
<dbReference type="CDD" id="cd00009">
    <property type="entry name" value="AAA"/>
    <property type="match status" value="1"/>
</dbReference>
<organism evidence="6 7">
    <name type="scientific">Pectinatus cerevisiiphilus</name>
    <dbReference type="NCBI Taxonomy" id="86956"/>
    <lineage>
        <taxon>Bacteria</taxon>
        <taxon>Bacillati</taxon>
        <taxon>Bacillota</taxon>
        <taxon>Negativicutes</taxon>
        <taxon>Selenomonadales</taxon>
        <taxon>Selenomonadaceae</taxon>
        <taxon>Pectinatus</taxon>
    </lineage>
</organism>
<dbReference type="PANTHER" id="PTHR32071:SF57">
    <property type="entry name" value="C4-DICARBOXYLATE TRANSPORT TRANSCRIPTIONAL REGULATORY PROTEIN DCTD"/>
    <property type="match status" value="1"/>
</dbReference>
<protein>
    <submittedName>
        <fullName evidence="6">Transcriptional regulator with PAS, ATPase and Fis domain</fullName>
    </submittedName>
</protein>
<dbReference type="AlphaFoldDB" id="A0A4R3K5N0"/>
<evidence type="ECO:0000256" key="3">
    <source>
        <dbReference type="ARBA" id="ARBA00023015"/>
    </source>
</evidence>
<dbReference type="InterPro" id="IPR002078">
    <property type="entry name" value="Sigma_54_int"/>
</dbReference>
<dbReference type="PROSITE" id="PS50045">
    <property type="entry name" value="SIGMA54_INTERACT_4"/>
    <property type="match status" value="1"/>
</dbReference>
<dbReference type="Pfam" id="PF00158">
    <property type="entry name" value="Sigma54_activat"/>
    <property type="match status" value="1"/>
</dbReference>
<keyword evidence="2" id="KW-0067">ATP-binding</keyword>
<evidence type="ECO:0000313" key="6">
    <source>
        <dbReference type="EMBL" id="TCS78027.1"/>
    </source>
</evidence>
<keyword evidence="1" id="KW-0547">Nucleotide-binding</keyword>
<dbReference type="SMART" id="SM00382">
    <property type="entry name" value="AAA"/>
    <property type="match status" value="1"/>
</dbReference>
<comment type="caution">
    <text evidence="6">The sequence shown here is derived from an EMBL/GenBank/DDBJ whole genome shotgun (WGS) entry which is preliminary data.</text>
</comment>
<evidence type="ECO:0000256" key="4">
    <source>
        <dbReference type="ARBA" id="ARBA00023163"/>
    </source>
</evidence>
<dbReference type="Proteomes" id="UP000295188">
    <property type="component" value="Unassembled WGS sequence"/>
</dbReference>
<evidence type="ECO:0000313" key="7">
    <source>
        <dbReference type="Proteomes" id="UP000295188"/>
    </source>
</evidence>
<dbReference type="Gene3D" id="1.10.8.60">
    <property type="match status" value="1"/>
</dbReference>
<dbReference type="Pfam" id="PF02954">
    <property type="entry name" value="HTH_8"/>
    <property type="match status" value="1"/>
</dbReference>
<evidence type="ECO:0000256" key="2">
    <source>
        <dbReference type="ARBA" id="ARBA00022840"/>
    </source>
</evidence>
<name>A0A4R3K5N0_9FIRM</name>
<dbReference type="SUPFAM" id="SSF52540">
    <property type="entry name" value="P-loop containing nucleoside triphosphate hydrolases"/>
    <property type="match status" value="1"/>
</dbReference>
<dbReference type="SUPFAM" id="SSF46689">
    <property type="entry name" value="Homeodomain-like"/>
    <property type="match status" value="1"/>
</dbReference>